<evidence type="ECO:0000313" key="1">
    <source>
        <dbReference type="EMBL" id="KDR20170.1"/>
    </source>
</evidence>
<organism evidence="1 2">
    <name type="scientific">Zootermopsis nevadensis</name>
    <name type="common">Dampwood termite</name>
    <dbReference type="NCBI Taxonomy" id="136037"/>
    <lineage>
        <taxon>Eukaryota</taxon>
        <taxon>Metazoa</taxon>
        <taxon>Ecdysozoa</taxon>
        <taxon>Arthropoda</taxon>
        <taxon>Hexapoda</taxon>
        <taxon>Insecta</taxon>
        <taxon>Pterygota</taxon>
        <taxon>Neoptera</taxon>
        <taxon>Polyneoptera</taxon>
        <taxon>Dictyoptera</taxon>
        <taxon>Blattodea</taxon>
        <taxon>Blattoidea</taxon>
        <taxon>Termitoidae</taxon>
        <taxon>Termopsidae</taxon>
        <taxon>Zootermopsis</taxon>
    </lineage>
</organism>
<sequence length="106" mass="11615">MFCHTDWLAKMYMSHMLFASGLNGSSSLSNINLAAFTGDMVHAGDLQTQVFLDRSEHMDTSPGWDVDGLDVIFSQQSADLVCGHCWYDNMAKLVSSTCCSYSSCLG</sequence>
<dbReference type="AlphaFoldDB" id="A0A067R9C9"/>
<accession>A0A067R9C9</accession>
<protein>
    <submittedName>
        <fullName evidence="1">Uncharacterized protein</fullName>
    </submittedName>
</protein>
<dbReference type="InParanoid" id="A0A067R9C9"/>
<gene>
    <name evidence="1" type="ORF">L798_05667</name>
</gene>
<reference evidence="1 2" key="1">
    <citation type="journal article" date="2014" name="Nat. Commun.">
        <title>Molecular traces of alternative social organization in a termite genome.</title>
        <authorList>
            <person name="Terrapon N."/>
            <person name="Li C."/>
            <person name="Robertson H.M."/>
            <person name="Ji L."/>
            <person name="Meng X."/>
            <person name="Booth W."/>
            <person name="Chen Z."/>
            <person name="Childers C.P."/>
            <person name="Glastad K.M."/>
            <person name="Gokhale K."/>
            <person name="Gowin J."/>
            <person name="Gronenberg W."/>
            <person name="Hermansen R.A."/>
            <person name="Hu H."/>
            <person name="Hunt B.G."/>
            <person name="Huylmans A.K."/>
            <person name="Khalil S.M."/>
            <person name="Mitchell R.D."/>
            <person name="Munoz-Torres M.C."/>
            <person name="Mustard J.A."/>
            <person name="Pan H."/>
            <person name="Reese J.T."/>
            <person name="Scharf M.E."/>
            <person name="Sun F."/>
            <person name="Vogel H."/>
            <person name="Xiao J."/>
            <person name="Yang W."/>
            <person name="Yang Z."/>
            <person name="Yang Z."/>
            <person name="Zhou J."/>
            <person name="Zhu J."/>
            <person name="Brent C.S."/>
            <person name="Elsik C.G."/>
            <person name="Goodisman M.A."/>
            <person name="Liberles D.A."/>
            <person name="Roe R.M."/>
            <person name="Vargo E.L."/>
            <person name="Vilcinskas A."/>
            <person name="Wang J."/>
            <person name="Bornberg-Bauer E."/>
            <person name="Korb J."/>
            <person name="Zhang G."/>
            <person name="Liebig J."/>
        </authorList>
    </citation>
    <scope>NUCLEOTIDE SEQUENCE [LARGE SCALE GENOMIC DNA]</scope>
    <source>
        <tissue evidence="1">Whole organism</tissue>
    </source>
</reference>
<evidence type="ECO:0000313" key="2">
    <source>
        <dbReference type="Proteomes" id="UP000027135"/>
    </source>
</evidence>
<keyword evidence="2" id="KW-1185">Reference proteome</keyword>
<dbReference type="Proteomes" id="UP000027135">
    <property type="component" value="Unassembled WGS sequence"/>
</dbReference>
<name>A0A067R9C9_ZOONE</name>
<dbReference type="EMBL" id="KK852617">
    <property type="protein sequence ID" value="KDR20170.1"/>
    <property type="molecule type" value="Genomic_DNA"/>
</dbReference>
<proteinExistence type="predicted"/>